<feature type="region of interest" description="Disordered" evidence="1">
    <location>
        <begin position="1"/>
        <end position="33"/>
    </location>
</feature>
<evidence type="ECO:0000313" key="2">
    <source>
        <dbReference type="EMBL" id="MBH9578876.1"/>
    </source>
</evidence>
<dbReference type="SUPFAM" id="SSF48452">
    <property type="entry name" value="TPR-like"/>
    <property type="match status" value="1"/>
</dbReference>
<dbReference type="AlphaFoldDB" id="A0A931J5Y8"/>
<dbReference type="EMBL" id="JAEDAK010000015">
    <property type="protein sequence ID" value="MBH9578876.1"/>
    <property type="molecule type" value="Genomic_DNA"/>
</dbReference>
<evidence type="ECO:0008006" key="4">
    <source>
        <dbReference type="Google" id="ProtNLM"/>
    </source>
</evidence>
<feature type="compositionally biased region" description="Low complexity" evidence="1">
    <location>
        <begin position="119"/>
        <end position="153"/>
    </location>
</feature>
<comment type="caution">
    <text evidence="2">The sequence shown here is derived from an EMBL/GenBank/DDBJ whole genome shotgun (WGS) entry which is preliminary data.</text>
</comment>
<evidence type="ECO:0000256" key="1">
    <source>
        <dbReference type="SAM" id="MobiDB-lite"/>
    </source>
</evidence>
<dbReference type="RefSeq" id="WP_198112642.1">
    <property type="nucleotide sequence ID" value="NZ_JAEDAK010000015.1"/>
</dbReference>
<feature type="compositionally biased region" description="Basic and acidic residues" evidence="1">
    <location>
        <begin position="154"/>
        <end position="185"/>
    </location>
</feature>
<feature type="compositionally biased region" description="Polar residues" evidence="1">
    <location>
        <begin position="1"/>
        <end position="11"/>
    </location>
</feature>
<sequence>MKQAQDAQSQGSKERAREAWRDAAKAYPTSKEPWQKLAEDHFAAADYGYAVLAAQEVSQRDPADRTAHSILAVAGLRVAAMALGALRGQQSGMPADTRSEAEGLTKLLRETLGEQVLVPPTEVAAPAARRATVRRAAAEPAKSADTKPAGTKPADAKPADAKAAPDAKLAELAKPAKAEPAKPEAAKPAAPPPKPAATPSAAANPFDRLR</sequence>
<protein>
    <recommendedName>
        <fullName evidence="4">Tetratricopeptide repeat protein</fullName>
    </recommendedName>
</protein>
<reference evidence="2" key="1">
    <citation type="submission" date="2020-12" db="EMBL/GenBank/DDBJ databases">
        <title>The genome sequence of Inhella sp. 1Y17.</title>
        <authorList>
            <person name="Liu Y."/>
        </authorList>
    </citation>
    <scope>NUCLEOTIDE SEQUENCE</scope>
    <source>
        <strain evidence="2">1Y17</strain>
    </source>
</reference>
<keyword evidence="3" id="KW-1185">Reference proteome</keyword>
<organism evidence="2 3">
    <name type="scientific">Inhella proteolytica</name>
    <dbReference type="NCBI Taxonomy" id="2795029"/>
    <lineage>
        <taxon>Bacteria</taxon>
        <taxon>Pseudomonadati</taxon>
        <taxon>Pseudomonadota</taxon>
        <taxon>Betaproteobacteria</taxon>
        <taxon>Burkholderiales</taxon>
        <taxon>Sphaerotilaceae</taxon>
        <taxon>Inhella</taxon>
    </lineage>
</organism>
<dbReference type="Gene3D" id="1.25.40.10">
    <property type="entry name" value="Tetratricopeptide repeat domain"/>
    <property type="match status" value="1"/>
</dbReference>
<name>A0A931J5Y8_9BURK</name>
<accession>A0A931J5Y8</accession>
<proteinExistence type="predicted"/>
<dbReference type="Proteomes" id="UP000613266">
    <property type="component" value="Unassembled WGS sequence"/>
</dbReference>
<evidence type="ECO:0000313" key="3">
    <source>
        <dbReference type="Proteomes" id="UP000613266"/>
    </source>
</evidence>
<dbReference type="InterPro" id="IPR011990">
    <property type="entry name" value="TPR-like_helical_dom_sf"/>
</dbReference>
<feature type="region of interest" description="Disordered" evidence="1">
    <location>
        <begin position="116"/>
        <end position="210"/>
    </location>
</feature>
<feature type="compositionally biased region" description="Basic and acidic residues" evidence="1">
    <location>
        <begin position="12"/>
        <end position="24"/>
    </location>
</feature>
<gene>
    <name evidence="2" type="ORF">I7X39_18450</name>
</gene>